<sequence length="953" mass="111384">MRSEKEIMQRLSYILANSFTNIEYLSWNNNNEIYIKNDKDNSFLMIIDYKGSGLVKINSEPFFALDGYHNYFQLPKGDLKITIEMSPFKAFGEKVNIEYGIPVRFDRNDTAYLLWIYGISTLELAKESPQYLKEKLLQILTETLKKAPFVSVSRNQLFLASKYWNNFPSYLLDFSEGMNTKEGNEDYSEALLYLRDKLTELDSKYGIIYAIAHAHMDTAWLWNFDETRRKVARTFSTVLKLMEKYDFKFIQSMALYYDWIKQDYPILFQKIKNKINEGKWILGAGWVEFDANITSGESLARQLLYSQQFYLENFGKIAEILWLPDTFGFSAQLPQLMKLSGIKIFATHKVFWNDTNKFPYSLFNWIGIDGSKIKSIAFGNGDGGYNSNFTVHSVLDQWNNWKDKDQGMLYSYGYGDGGGGPTEEMLIRAKVIDELPYTPRINFGFPEFSPKNDWHGELYLETHRGVLTSHSRMKYLHKRAEFALREAELWSTIANNYDNEKIKSLWKILLKDEFHDVLPGSAINEVYKTVYPELEYIIEESKKITDSSIRKIIGEGEECYVFNSLSWDREDYAIIDYQVEGSQKVENGYLIRVKVPSIGYSNCIPEKYGEVKVNDLELENEYIKVKLNKEGEIISIIDKENNREIIKSPSKLVFYENIPGWADAWDIEPSYKDTSFEVKAYKYEVLENGPLRGAIRFYYKFRDSEIIQTIRLYAKIPKVDLEITTKIPNRELLLKEWFDFDLNSTEATFEIPYGVIRRQTIKNTSWDLARFEVPMQKWVDVSEDDYGAAILNNGKYGVSVENSKIGVSIAKTPIYPDYETDMETNTTILSIYPHKGDWRAAKVYRKAYELNSPLYVIKGEKGKKPQSFVKIDKENIIIESIKKSEDNQGIIIRMYNIFNNRDYAQLELWMKPKIVKSTDILEINDVKRDIKITDEKKIRFNYNNYEIITLKLI</sequence>
<dbReference type="GeneID" id="36837183"/>
<evidence type="ECO:0000313" key="7">
    <source>
        <dbReference type="Proteomes" id="UP000248410"/>
    </source>
</evidence>
<proteinExistence type="inferred from homology"/>
<evidence type="ECO:0000259" key="5">
    <source>
        <dbReference type="SMART" id="SM00872"/>
    </source>
</evidence>
<dbReference type="Gene3D" id="3.20.110.10">
    <property type="entry name" value="Glycoside hydrolase 38, N terminal domain"/>
    <property type="match status" value="1"/>
</dbReference>
<dbReference type="Pfam" id="PF01074">
    <property type="entry name" value="Glyco_hydro_38N"/>
    <property type="match status" value="1"/>
</dbReference>
<dbReference type="SUPFAM" id="SSF88713">
    <property type="entry name" value="Glycoside hydrolase/deacetylase"/>
    <property type="match status" value="1"/>
</dbReference>
<dbReference type="GO" id="GO:0046872">
    <property type="term" value="F:metal ion binding"/>
    <property type="evidence" value="ECO:0007669"/>
    <property type="project" value="UniProtKB-KW"/>
</dbReference>
<dbReference type="GO" id="GO:0030246">
    <property type="term" value="F:carbohydrate binding"/>
    <property type="evidence" value="ECO:0007669"/>
    <property type="project" value="InterPro"/>
</dbReference>
<gene>
    <name evidence="6" type="ORF">DFR86_04400</name>
</gene>
<dbReference type="SUPFAM" id="SSF74650">
    <property type="entry name" value="Galactose mutarotase-like"/>
    <property type="match status" value="1"/>
</dbReference>
<dbReference type="GO" id="GO:0006013">
    <property type="term" value="P:mannose metabolic process"/>
    <property type="evidence" value="ECO:0007669"/>
    <property type="project" value="InterPro"/>
</dbReference>
<dbReference type="KEGG" id="asul:DFR86_04400"/>
<dbReference type="Gene3D" id="1.20.1270.50">
    <property type="entry name" value="Glycoside hydrolase family 38, central domain"/>
    <property type="match status" value="1"/>
</dbReference>
<dbReference type="CDD" id="cd10789">
    <property type="entry name" value="GH38N_AMII_ER_cytosolic"/>
    <property type="match status" value="1"/>
</dbReference>
<evidence type="ECO:0000256" key="4">
    <source>
        <dbReference type="ARBA" id="ARBA00023295"/>
    </source>
</evidence>
<dbReference type="InterPro" id="IPR000602">
    <property type="entry name" value="Glyco_hydro_38_N"/>
</dbReference>
<dbReference type="Pfam" id="PF09261">
    <property type="entry name" value="Alpha-mann_mid"/>
    <property type="match status" value="1"/>
</dbReference>
<dbReference type="PANTHER" id="PTHR46017">
    <property type="entry name" value="ALPHA-MANNOSIDASE 2C1"/>
    <property type="match status" value="1"/>
</dbReference>
<dbReference type="InterPro" id="IPR011013">
    <property type="entry name" value="Gal_mutarotase_sf_dom"/>
</dbReference>
<dbReference type="SUPFAM" id="SSF88688">
    <property type="entry name" value="Families 57/38 glycoside transferase middle domain"/>
    <property type="match status" value="1"/>
</dbReference>
<dbReference type="InterPro" id="IPR028995">
    <property type="entry name" value="Glyco_hydro_57/38_cen_sf"/>
</dbReference>
<evidence type="ECO:0000256" key="1">
    <source>
        <dbReference type="ARBA" id="ARBA00009792"/>
    </source>
</evidence>
<accession>A0A2U9ILH7</accession>
<dbReference type="EMBL" id="CP029288">
    <property type="protein sequence ID" value="AWR96871.1"/>
    <property type="molecule type" value="Genomic_DNA"/>
</dbReference>
<reference evidence="6 7" key="1">
    <citation type="submission" date="2018-05" db="EMBL/GenBank/DDBJ databases">
        <title>Complete Genome Sequences of Extremely Thermoacidophilic, Metal-Mobilizing Type-Strain Members of the Archaeal Family Sulfolobaceae: Acidianus brierleyi DSM-1651T, Acidianus sulfidivorans DSM-18786T, Metallosphaera hakonensis DSM-7519T, and Metallosphaera prunae DSM-10039T.</title>
        <authorList>
            <person name="Counts J.A."/>
            <person name="Kelly R.M."/>
        </authorList>
    </citation>
    <scope>NUCLEOTIDE SEQUENCE [LARGE SCALE GENOMIC DNA]</scope>
    <source>
        <strain evidence="6 7">JP7</strain>
    </source>
</reference>
<dbReference type="OrthoDB" id="35948at2157"/>
<dbReference type="InterPro" id="IPR041147">
    <property type="entry name" value="GH38_C"/>
</dbReference>
<name>A0A2U9ILH7_9CREN</name>
<evidence type="ECO:0000313" key="6">
    <source>
        <dbReference type="EMBL" id="AWR96871.1"/>
    </source>
</evidence>
<comment type="similarity">
    <text evidence="1">Belongs to the glycosyl hydrolase 38 family.</text>
</comment>
<dbReference type="GO" id="GO:0009313">
    <property type="term" value="P:oligosaccharide catabolic process"/>
    <property type="evidence" value="ECO:0007669"/>
    <property type="project" value="TreeGrafter"/>
</dbReference>
<dbReference type="GO" id="GO:0004559">
    <property type="term" value="F:alpha-mannosidase activity"/>
    <property type="evidence" value="ECO:0007669"/>
    <property type="project" value="InterPro"/>
</dbReference>
<dbReference type="SMART" id="SM00872">
    <property type="entry name" value="Alpha-mann_mid"/>
    <property type="match status" value="1"/>
</dbReference>
<keyword evidence="7" id="KW-1185">Reference proteome</keyword>
<feature type="domain" description="Glycoside hydrolase family 38 central" evidence="5">
    <location>
        <begin position="461"/>
        <end position="534"/>
    </location>
</feature>
<dbReference type="AlphaFoldDB" id="A0A2U9ILH7"/>
<dbReference type="InterPro" id="IPR011330">
    <property type="entry name" value="Glyco_hydro/deAcase_b/a-brl"/>
</dbReference>
<protein>
    <submittedName>
        <fullName evidence="6">Alpha-mannosidase</fullName>
    </submittedName>
</protein>
<dbReference type="FunFam" id="2.70.98.30:FF:000010">
    <property type="entry name" value="Cytosolic alpha-mannosidase"/>
    <property type="match status" value="1"/>
</dbReference>
<keyword evidence="3" id="KW-0378">Hydrolase</keyword>
<dbReference type="Gene3D" id="2.70.98.30">
    <property type="entry name" value="Golgi alpha-mannosidase II, domain 4"/>
    <property type="match status" value="1"/>
</dbReference>
<dbReference type="Gene3D" id="2.60.40.2220">
    <property type="match status" value="1"/>
</dbReference>
<evidence type="ECO:0000256" key="3">
    <source>
        <dbReference type="ARBA" id="ARBA00022801"/>
    </source>
</evidence>
<dbReference type="InterPro" id="IPR011682">
    <property type="entry name" value="Glyco_hydro_38_C"/>
</dbReference>
<dbReference type="InterPro" id="IPR037094">
    <property type="entry name" value="Glyco_hydro_38_cen_sf"/>
</dbReference>
<dbReference type="InterPro" id="IPR027291">
    <property type="entry name" value="Glyco_hydro_38_N_sf"/>
</dbReference>
<evidence type="ECO:0000256" key="2">
    <source>
        <dbReference type="ARBA" id="ARBA00022723"/>
    </source>
</evidence>
<dbReference type="Pfam" id="PF07748">
    <property type="entry name" value="Glyco_hydro_38C"/>
    <property type="match status" value="1"/>
</dbReference>
<keyword evidence="4" id="KW-0326">Glycosidase</keyword>
<dbReference type="Proteomes" id="UP000248410">
    <property type="component" value="Chromosome"/>
</dbReference>
<dbReference type="InterPro" id="IPR015341">
    <property type="entry name" value="Glyco_hydro_38_cen"/>
</dbReference>
<keyword evidence="2" id="KW-0479">Metal-binding</keyword>
<dbReference type="PANTHER" id="PTHR46017:SF1">
    <property type="entry name" value="ALPHA-MANNOSIDASE 2C1"/>
    <property type="match status" value="1"/>
</dbReference>
<organism evidence="6 7">
    <name type="scientific">Acidianus sulfidivorans JP7</name>
    <dbReference type="NCBI Taxonomy" id="619593"/>
    <lineage>
        <taxon>Archaea</taxon>
        <taxon>Thermoproteota</taxon>
        <taxon>Thermoprotei</taxon>
        <taxon>Sulfolobales</taxon>
        <taxon>Sulfolobaceae</taxon>
        <taxon>Acidianus</taxon>
    </lineage>
</organism>
<dbReference type="Pfam" id="PF17677">
    <property type="entry name" value="Glyco_hydro38C2"/>
    <property type="match status" value="1"/>
</dbReference>
<dbReference type="RefSeq" id="WP_110379761.1">
    <property type="nucleotide sequence ID" value="NZ_CP029288.2"/>
</dbReference>